<evidence type="ECO:0000313" key="2">
    <source>
        <dbReference type="EMBL" id="GLC24412.1"/>
    </source>
</evidence>
<feature type="region of interest" description="Disordered" evidence="1">
    <location>
        <begin position="100"/>
        <end position="124"/>
    </location>
</feature>
<proteinExistence type="predicted"/>
<keyword evidence="3" id="KW-1185">Reference proteome</keyword>
<accession>A0AA37Q4E0</accession>
<comment type="caution">
    <text evidence="2">The sequence shown here is derived from an EMBL/GenBank/DDBJ whole genome shotgun (WGS) entry which is preliminary data.</text>
</comment>
<dbReference type="Proteomes" id="UP001161325">
    <property type="component" value="Unassembled WGS sequence"/>
</dbReference>
<sequence length="124" mass="13419">MRERPIGMSRATIALVRPGSTPRARTTGAGGAEMRGAGAELAGAEARVGVISLPHPDACSASGQVHRAMRARQQTVPRADRLKTYGHVRHYRVKRKNADLVRPSVSVTSSRRQPPAQPFSDFHT</sequence>
<dbReference type="AlphaFoldDB" id="A0AA37Q4E0"/>
<evidence type="ECO:0000256" key="1">
    <source>
        <dbReference type="SAM" id="MobiDB-lite"/>
    </source>
</evidence>
<feature type="region of interest" description="Disordered" evidence="1">
    <location>
        <begin position="14"/>
        <end position="35"/>
    </location>
</feature>
<dbReference type="EMBL" id="BRXS01000002">
    <property type="protein sequence ID" value="GLC24412.1"/>
    <property type="molecule type" value="Genomic_DNA"/>
</dbReference>
<reference evidence="2" key="1">
    <citation type="submission" date="2022-08" db="EMBL/GenBank/DDBJ databases">
        <title>Draft genome sequencing of Roseisolibacter agri AW1220.</title>
        <authorList>
            <person name="Tobiishi Y."/>
            <person name="Tonouchi A."/>
        </authorList>
    </citation>
    <scope>NUCLEOTIDE SEQUENCE</scope>
    <source>
        <strain evidence="2">AW1220</strain>
    </source>
</reference>
<feature type="compositionally biased region" description="Low complexity" evidence="1">
    <location>
        <begin position="101"/>
        <end position="114"/>
    </location>
</feature>
<gene>
    <name evidence="2" type="ORF">rosag_09250</name>
</gene>
<evidence type="ECO:0000313" key="3">
    <source>
        <dbReference type="Proteomes" id="UP001161325"/>
    </source>
</evidence>
<name>A0AA37Q4E0_9BACT</name>
<organism evidence="2 3">
    <name type="scientific">Roseisolibacter agri</name>
    <dbReference type="NCBI Taxonomy" id="2014610"/>
    <lineage>
        <taxon>Bacteria</taxon>
        <taxon>Pseudomonadati</taxon>
        <taxon>Gemmatimonadota</taxon>
        <taxon>Gemmatimonadia</taxon>
        <taxon>Gemmatimonadales</taxon>
        <taxon>Gemmatimonadaceae</taxon>
        <taxon>Roseisolibacter</taxon>
    </lineage>
</organism>
<protein>
    <submittedName>
        <fullName evidence="2">Uncharacterized protein</fullName>
    </submittedName>
</protein>